<comment type="caution">
    <text evidence="1">The sequence shown here is derived from an EMBL/GenBank/DDBJ whole genome shotgun (WGS) entry which is preliminary data.</text>
</comment>
<gene>
    <name evidence="1" type="ORF">EPJ69_12160</name>
</gene>
<dbReference type="Proteomes" id="UP000324707">
    <property type="component" value="Unassembled WGS sequence"/>
</dbReference>
<dbReference type="EMBL" id="SAXX01000025">
    <property type="protein sequence ID" value="TXJ29982.1"/>
    <property type="molecule type" value="Genomic_DNA"/>
</dbReference>
<evidence type="ECO:0000313" key="2">
    <source>
        <dbReference type="Proteomes" id="UP000324707"/>
    </source>
</evidence>
<sequence>MFNLELNTKYFDKSEDLNKEYLKEYLKIKKSGSLSRNNDVKDLFFFNPEKFGEENREEIYSMNQYMLADYMDILYLDEKSNREELNKTIEYFKNYTTIFNSLFENSSIKKESISFKYAQKINKLIENFKFDLLNSDITEMYISSGSVHAMKYSLVFDILTEEEKEKIKQNLQNRKITIIYGPFALLEDDNNNRFIKFLFEELDNRDNIFIQRDNNNEYKRIHFSYKKYKDCKQTITIETPHREYFMRRNYIELDITNYDFNDFKNEYLFNDNILKNTTNIKSYERFIEKVFCDNLKDYFAFYNSSNRYLYFKKAFKKYKLGLGN</sequence>
<name>A0A5C8E0U1_9SPIR</name>
<proteinExistence type="predicted"/>
<dbReference type="AlphaFoldDB" id="A0A5C8E0U1"/>
<dbReference type="RefSeq" id="WP_147737593.1">
    <property type="nucleotide sequence ID" value="NZ_SAXX01000025.1"/>
</dbReference>
<accession>A0A5C8E0U1</accession>
<evidence type="ECO:0000313" key="1">
    <source>
        <dbReference type="EMBL" id="TXJ29982.1"/>
    </source>
</evidence>
<organism evidence="1 2">
    <name type="scientific">Brachyspira aalborgi</name>
    <dbReference type="NCBI Taxonomy" id="29522"/>
    <lineage>
        <taxon>Bacteria</taxon>
        <taxon>Pseudomonadati</taxon>
        <taxon>Spirochaetota</taxon>
        <taxon>Spirochaetia</taxon>
        <taxon>Brachyspirales</taxon>
        <taxon>Brachyspiraceae</taxon>
        <taxon>Brachyspira</taxon>
    </lineage>
</organism>
<reference evidence="1 2" key="1">
    <citation type="journal article" date="1992" name="Lakartidningen">
        <title>[Penicillin V and not amoxicillin is the first choice preparation in acute otitis].</title>
        <authorList>
            <person name="Kamme C."/>
            <person name="Lundgren K."/>
            <person name="Prellner K."/>
        </authorList>
    </citation>
    <scope>NUCLEOTIDE SEQUENCE [LARGE SCALE GENOMIC DNA]</scope>
    <source>
        <strain evidence="1 2">PC5538III-lc</strain>
    </source>
</reference>
<protein>
    <submittedName>
        <fullName evidence="1">Uncharacterized protein</fullName>
    </submittedName>
</protein>